<evidence type="ECO:0000313" key="9">
    <source>
        <dbReference type="EMBL" id="CAB9510208.1"/>
    </source>
</evidence>
<feature type="domain" description="Peptidase M16 N-terminal" evidence="7">
    <location>
        <begin position="153"/>
        <end position="293"/>
    </location>
</feature>
<keyword evidence="4" id="KW-0862">Zinc</keyword>
<proteinExistence type="inferred from homology"/>
<feature type="domain" description="Peptidase M16 C-terminal" evidence="8">
    <location>
        <begin position="909"/>
        <end position="1126"/>
    </location>
</feature>
<dbReference type="AlphaFoldDB" id="A0A9N8HH17"/>
<dbReference type="InterPro" id="IPR011765">
    <property type="entry name" value="Pept_M16_N"/>
</dbReference>
<dbReference type="GO" id="GO:0008237">
    <property type="term" value="F:metallopeptidase activity"/>
    <property type="evidence" value="ECO:0007669"/>
    <property type="project" value="UniProtKB-KW"/>
</dbReference>
<evidence type="ECO:0000256" key="6">
    <source>
        <dbReference type="SAM" id="MobiDB-lite"/>
    </source>
</evidence>
<feature type="domain" description="Peptidase M16 C-terminal" evidence="8">
    <location>
        <begin position="308"/>
        <end position="360"/>
    </location>
</feature>
<keyword evidence="5" id="KW-0482">Metalloprotease</keyword>
<dbReference type="InterPro" id="IPR050626">
    <property type="entry name" value="Peptidase_M16"/>
</dbReference>
<reference evidence="9" key="1">
    <citation type="submission" date="2020-06" db="EMBL/GenBank/DDBJ databases">
        <authorList>
            <consortium name="Plant Systems Biology data submission"/>
        </authorList>
    </citation>
    <scope>NUCLEOTIDE SEQUENCE</scope>
    <source>
        <strain evidence="9">D6</strain>
    </source>
</reference>
<dbReference type="Pfam" id="PF05193">
    <property type="entry name" value="Peptidase_M16_C"/>
    <property type="match status" value="2"/>
</dbReference>
<evidence type="ECO:0000256" key="1">
    <source>
        <dbReference type="ARBA" id="ARBA00007261"/>
    </source>
</evidence>
<dbReference type="Pfam" id="PF00675">
    <property type="entry name" value="Peptidase_M16"/>
    <property type="match status" value="1"/>
</dbReference>
<dbReference type="InterPro" id="IPR007863">
    <property type="entry name" value="Peptidase_M16_C"/>
</dbReference>
<dbReference type="EMBL" id="CAICTM010000425">
    <property type="protein sequence ID" value="CAB9510208.1"/>
    <property type="molecule type" value="Genomic_DNA"/>
</dbReference>
<evidence type="ECO:0000256" key="3">
    <source>
        <dbReference type="ARBA" id="ARBA00022801"/>
    </source>
</evidence>
<name>A0A9N8HH17_9STRA</name>
<dbReference type="SUPFAM" id="SSF63411">
    <property type="entry name" value="LuxS/MPP-like metallohydrolase"/>
    <property type="match status" value="3"/>
</dbReference>
<dbReference type="InterPro" id="IPR011249">
    <property type="entry name" value="Metalloenz_LuxS/M16"/>
</dbReference>
<evidence type="ECO:0000256" key="5">
    <source>
        <dbReference type="ARBA" id="ARBA00023049"/>
    </source>
</evidence>
<dbReference type="Proteomes" id="UP001153069">
    <property type="component" value="Unassembled WGS sequence"/>
</dbReference>
<keyword evidence="2" id="KW-0645">Protease</keyword>
<dbReference type="PANTHER" id="PTHR43690">
    <property type="entry name" value="NARDILYSIN"/>
    <property type="match status" value="1"/>
</dbReference>
<protein>
    <submittedName>
        <fullName evidence="9">Stromal processing peptidase, chloroplastic</fullName>
    </submittedName>
</protein>
<evidence type="ECO:0000313" key="10">
    <source>
        <dbReference type="Proteomes" id="UP001153069"/>
    </source>
</evidence>
<gene>
    <name evidence="9" type="ORF">SEMRO_426_G140360.1</name>
</gene>
<comment type="similarity">
    <text evidence="1">Belongs to the peptidase M16 family.</text>
</comment>
<dbReference type="GO" id="GO:0046872">
    <property type="term" value="F:metal ion binding"/>
    <property type="evidence" value="ECO:0007669"/>
    <property type="project" value="InterPro"/>
</dbReference>
<evidence type="ECO:0000256" key="4">
    <source>
        <dbReference type="ARBA" id="ARBA00022833"/>
    </source>
</evidence>
<organism evidence="9 10">
    <name type="scientific">Seminavis robusta</name>
    <dbReference type="NCBI Taxonomy" id="568900"/>
    <lineage>
        <taxon>Eukaryota</taxon>
        <taxon>Sar</taxon>
        <taxon>Stramenopiles</taxon>
        <taxon>Ochrophyta</taxon>
        <taxon>Bacillariophyta</taxon>
        <taxon>Bacillariophyceae</taxon>
        <taxon>Bacillariophycidae</taxon>
        <taxon>Naviculales</taxon>
        <taxon>Naviculaceae</taxon>
        <taxon>Seminavis</taxon>
    </lineage>
</organism>
<keyword evidence="10" id="KW-1185">Reference proteome</keyword>
<sequence>MTTSQRVVSKSLVIALAICWYAAPGFAWSSFMGPALARPKRSVQYGYHQERTMVMKSDDTKSDSDDSSGSGFSLANIFGGKGGDSAAATATAPSLRGRNKALEPHPSVRPHISPLNRLGPDFNNSHPEVGEQDPLPMHADVKSGTLPNGFSYVILPNKSPPGRFEAHLQVFSGSADELEPQQGIAHLTEHVAYMGSRKRERLFGTGSQTNAYTDFHHTVFYAACPVKTPRGGTPMLPMALDALLDVMEARVEPSRLEKERAAVLSEMTMVNTIEYRVECQILSTLHRENRLAKRFPIGKETLIRNWKTDDVRTWHRTHYRPDNVLLYLVGDVSTEEAEAIIAEKFGSITAEKQAAEMKIPEIKEEAGSLADAVVKSTVKAGQSWHYPPVRHDWCIPTGLEVDEKLLKPIEIVDYDIHLQDPYPLDEKVDFLETKEVQDKKMIRPHIFRHELLQAFSLHLFAKRPVEPVVDLKSFRRSLARRVALAALQIRLNVGGRSDDPAFTFVEFNQLDSAREGCAVCSLDMTAEPTRWKDAICKSLAEIRKLGLYGVTQGEMERYASSLMTDAEQLAAQGDRISHGDQLAYLMETVANGHTFMAPMQSYHVTAQALSTLTVEEVNLAAAELCSHISSFHKSADPVEGPVIVVACTPKGAEPGDVAYCDEDSLVQTIYDACQAEVEPEEEIVVPHSLVPEEKIVEAMETNKPEWMGGSFTDGTPDTAPNSLTRPFTLRRLGNGIRIGVAQNQAESQRGHLRLVAPGGRDAEKRLGFKKGSMAVGARTMQEGGAFGPWTREQVELFCVDHLLMVEINCSEESLTVDFVFPTTNVGNVGFGDDIKLGITGTESVMQIVREILIGFKWEEDALGRSKQSFRSAHESLLKNLEGLSTERIMEEMTTNDDRFLSIDVDAVNSVTLDEAKDSVMSQLQPSNLEISVSGDFDVVEVLELIYKYIGTIPSDANSEFKKESTDSPVTIGSVPALAEPGRHVELELPDSDPRAVAYVAGSAPNAWGYLADGTTVAERVLEADKKASEYDKRRRSHPLFAHVALSLLSEIANRRLFSTVRERKQLTYDANFSFTGFERLLGGWFLVTVTASKEKAQQALDACKETLAALRKSNPITADNVESAKRVVLNRHEGELRTTAYWTQLMSGIQEESVPLKGPLAVTDFHAVVESITPRDLQLALETLGLNDDELYTAIGRTVKPEGTEVEDEDEQLVRQAPVIGMRRGGALTG</sequence>
<evidence type="ECO:0000259" key="7">
    <source>
        <dbReference type="Pfam" id="PF00675"/>
    </source>
</evidence>
<dbReference type="PANTHER" id="PTHR43690:SF33">
    <property type="entry name" value="STROMAL PROCESSING PEPTIDASE, CHLOROPLASTIC"/>
    <property type="match status" value="1"/>
</dbReference>
<feature type="region of interest" description="Disordered" evidence="6">
    <location>
        <begin position="97"/>
        <end position="127"/>
    </location>
</feature>
<comment type="caution">
    <text evidence="9">The sequence shown here is derived from an EMBL/GenBank/DDBJ whole genome shotgun (WGS) entry which is preliminary data.</text>
</comment>
<keyword evidence="3" id="KW-0378">Hydrolase</keyword>
<dbReference type="Gene3D" id="3.30.830.10">
    <property type="entry name" value="Metalloenzyme, LuxS/M16 peptidase-like"/>
    <property type="match status" value="4"/>
</dbReference>
<dbReference type="OrthoDB" id="952271at2759"/>
<dbReference type="GO" id="GO:0006508">
    <property type="term" value="P:proteolysis"/>
    <property type="evidence" value="ECO:0007669"/>
    <property type="project" value="UniProtKB-KW"/>
</dbReference>
<evidence type="ECO:0000256" key="2">
    <source>
        <dbReference type="ARBA" id="ARBA00022670"/>
    </source>
</evidence>
<accession>A0A9N8HH17</accession>
<evidence type="ECO:0000259" key="8">
    <source>
        <dbReference type="Pfam" id="PF05193"/>
    </source>
</evidence>